<dbReference type="Pfam" id="PF00562">
    <property type="entry name" value="RNA_pol_Rpb2_6"/>
    <property type="match status" value="1"/>
</dbReference>
<dbReference type="EC" id="2.7.7.6" evidence="9"/>
<feature type="domain" description="RNA polymerase Rpb2" evidence="16">
    <location>
        <begin position="596"/>
        <end position="638"/>
    </location>
</feature>
<dbReference type="InterPro" id="IPR014724">
    <property type="entry name" value="RNA_pol_RPB2_OB-fold"/>
</dbReference>
<gene>
    <name evidence="17" type="primary">RET1</name>
    <name evidence="17" type="ORF">EHP00_943</name>
</gene>
<dbReference type="InterPro" id="IPR007642">
    <property type="entry name" value="RNA_pol_Rpb2_2"/>
</dbReference>
<feature type="domain" description="RNA polymerase Rpb2" evidence="12">
    <location>
        <begin position="161"/>
        <end position="335"/>
    </location>
</feature>
<evidence type="ECO:0000256" key="4">
    <source>
        <dbReference type="ARBA" id="ARBA00022695"/>
    </source>
</evidence>
<feature type="domain" description="RNA polymerase Rpb2" evidence="15">
    <location>
        <begin position="514"/>
        <end position="574"/>
    </location>
</feature>
<dbReference type="EMBL" id="MNPJ01000014">
    <property type="protein sequence ID" value="OQS55030.1"/>
    <property type="molecule type" value="Genomic_DNA"/>
</dbReference>
<keyword evidence="3 9" id="KW-0808">Transferase</keyword>
<name>A0A1W0E6Z8_9MICR</name>
<evidence type="ECO:0000256" key="9">
    <source>
        <dbReference type="RuleBase" id="RU363031"/>
    </source>
</evidence>
<comment type="function">
    <text evidence="9">DNA-dependent RNA polymerase catalyzes the transcription of DNA into RNA using the four ribonucleoside triphosphates as substrates.</text>
</comment>
<dbReference type="InterPro" id="IPR007647">
    <property type="entry name" value="RNA_pol_Rpb2_5"/>
</dbReference>
<keyword evidence="6" id="KW-0862">Zinc</keyword>
<evidence type="ECO:0000256" key="8">
    <source>
        <dbReference type="RuleBase" id="RU000434"/>
    </source>
</evidence>
<accession>A0A1W0E6Z8</accession>
<dbReference type="Pfam" id="PF04561">
    <property type="entry name" value="RNA_pol_Rpb2_2"/>
    <property type="match status" value="1"/>
</dbReference>
<dbReference type="Pfam" id="PF04563">
    <property type="entry name" value="RNA_pol_Rpb2_1"/>
    <property type="match status" value="1"/>
</dbReference>
<dbReference type="Pfam" id="PF04565">
    <property type="entry name" value="RNA_pol_Rpb2_3"/>
    <property type="match status" value="1"/>
</dbReference>
<evidence type="ECO:0000256" key="1">
    <source>
        <dbReference type="ARBA" id="ARBA00006835"/>
    </source>
</evidence>
<evidence type="ECO:0000259" key="15">
    <source>
        <dbReference type="Pfam" id="PF04566"/>
    </source>
</evidence>
<dbReference type="Pfam" id="PF04567">
    <property type="entry name" value="RNA_pol_Rpb2_5"/>
    <property type="match status" value="1"/>
</dbReference>
<dbReference type="Pfam" id="PF04560">
    <property type="entry name" value="RNA_pol_Rpb2_7"/>
    <property type="match status" value="1"/>
</dbReference>
<feature type="domain" description="RNA polymerase Rpb2" evidence="11">
    <location>
        <begin position="998"/>
        <end position="1079"/>
    </location>
</feature>
<dbReference type="CDD" id="cd00653">
    <property type="entry name" value="RNA_pol_B_RPB2"/>
    <property type="match status" value="1"/>
</dbReference>
<protein>
    <recommendedName>
        <fullName evidence="9">DNA-directed RNA polymerase subunit beta</fullName>
        <ecNumber evidence="9">2.7.7.6</ecNumber>
    </recommendedName>
</protein>
<dbReference type="GO" id="GO:0032549">
    <property type="term" value="F:ribonucleoside binding"/>
    <property type="evidence" value="ECO:0007669"/>
    <property type="project" value="InterPro"/>
</dbReference>
<dbReference type="InterPro" id="IPR037033">
    <property type="entry name" value="DNA-dir_RNAP_su2_hyb_sf"/>
</dbReference>
<dbReference type="SUPFAM" id="SSF64484">
    <property type="entry name" value="beta and beta-prime subunits of DNA dependent RNA-polymerase"/>
    <property type="match status" value="1"/>
</dbReference>
<keyword evidence="7 9" id="KW-0804">Transcription</keyword>
<dbReference type="InterPro" id="IPR007641">
    <property type="entry name" value="RNA_pol_Rpb2_7"/>
</dbReference>
<evidence type="ECO:0000313" key="17">
    <source>
        <dbReference type="EMBL" id="OQS55030.1"/>
    </source>
</evidence>
<keyword evidence="5" id="KW-0479">Metal-binding</keyword>
<dbReference type="Gene3D" id="3.90.1100.10">
    <property type="match status" value="1"/>
</dbReference>
<evidence type="ECO:0000259" key="13">
    <source>
        <dbReference type="Pfam" id="PF04563"/>
    </source>
</evidence>
<evidence type="ECO:0000256" key="6">
    <source>
        <dbReference type="ARBA" id="ARBA00022833"/>
    </source>
</evidence>
<dbReference type="Proteomes" id="UP000192758">
    <property type="component" value="Unassembled WGS sequence"/>
</dbReference>
<evidence type="ECO:0000259" key="10">
    <source>
        <dbReference type="Pfam" id="PF00562"/>
    </source>
</evidence>
<evidence type="ECO:0000259" key="14">
    <source>
        <dbReference type="Pfam" id="PF04565"/>
    </source>
</evidence>
<feature type="domain" description="RNA polymerase Rpb2" evidence="14">
    <location>
        <begin position="416"/>
        <end position="479"/>
    </location>
</feature>
<dbReference type="PANTHER" id="PTHR20856">
    <property type="entry name" value="DNA-DIRECTED RNA POLYMERASE I SUBUNIT 2"/>
    <property type="match status" value="1"/>
</dbReference>
<dbReference type="Gene3D" id="3.90.1110.10">
    <property type="entry name" value="RNA polymerase Rpb2, domain 2"/>
    <property type="match status" value="1"/>
</dbReference>
<dbReference type="Gene3D" id="3.90.1070.20">
    <property type="match status" value="1"/>
</dbReference>
<evidence type="ECO:0000259" key="11">
    <source>
        <dbReference type="Pfam" id="PF04560"/>
    </source>
</evidence>
<evidence type="ECO:0000256" key="5">
    <source>
        <dbReference type="ARBA" id="ARBA00022723"/>
    </source>
</evidence>
<dbReference type="VEuPathDB" id="MicrosporidiaDB:EHP00_943"/>
<reference evidence="17 18" key="1">
    <citation type="journal article" date="2017" name="Environ. Microbiol.">
        <title>Decay of the glycolytic pathway and adaptation to intranuclear parasitism within Enterocytozoonidae microsporidia.</title>
        <authorList>
            <person name="Wiredu Boakye D."/>
            <person name="Jaroenlak P."/>
            <person name="Prachumwat A."/>
            <person name="Williams T.A."/>
            <person name="Bateman K.S."/>
            <person name="Itsathitphaisarn O."/>
            <person name="Sritunyalucksana K."/>
            <person name="Paszkiewicz K.H."/>
            <person name="Moore K.A."/>
            <person name="Stentiford G.D."/>
            <person name="Williams B.A."/>
        </authorList>
    </citation>
    <scope>NUCLEOTIDE SEQUENCE [LARGE SCALE GENOMIC DNA]</scope>
    <source>
        <strain evidence="17 18">TH1</strain>
    </source>
</reference>
<dbReference type="InterPro" id="IPR007121">
    <property type="entry name" value="RNA_pol_bsu_CS"/>
</dbReference>
<dbReference type="InterPro" id="IPR007120">
    <property type="entry name" value="DNA-dir_RNAP_su2_dom"/>
</dbReference>
<dbReference type="OrthoDB" id="10248617at2759"/>
<dbReference type="GO" id="GO:0003677">
    <property type="term" value="F:DNA binding"/>
    <property type="evidence" value="ECO:0007669"/>
    <property type="project" value="InterPro"/>
</dbReference>
<dbReference type="InterPro" id="IPR007644">
    <property type="entry name" value="RNA_pol_bsu_protrusion"/>
</dbReference>
<keyword evidence="2 9" id="KW-0240">DNA-directed RNA polymerase</keyword>
<keyword evidence="4 9" id="KW-0548">Nucleotidyltransferase</keyword>
<dbReference type="InterPro" id="IPR007645">
    <property type="entry name" value="RNA_pol_Rpb2_3"/>
</dbReference>
<proteinExistence type="inferred from homology"/>
<dbReference type="FunFam" id="2.40.270.10:FF:000011">
    <property type="entry name" value="DNA-directed RNA polymerase subunit beta"/>
    <property type="match status" value="1"/>
</dbReference>
<comment type="caution">
    <text evidence="17">The sequence shown here is derived from an EMBL/GenBank/DDBJ whole genome shotgun (WGS) entry which is preliminary data.</text>
</comment>
<dbReference type="Gene3D" id="2.40.50.150">
    <property type="match status" value="1"/>
</dbReference>
<dbReference type="Gene3D" id="2.40.270.10">
    <property type="entry name" value="DNA-directed RNA polymerase, subunit 2, domain 6"/>
    <property type="match status" value="1"/>
</dbReference>
<evidence type="ECO:0000256" key="3">
    <source>
        <dbReference type="ARBA" id="ARBA00022679"/>
    </source>
</evidence>
<evidence type="ECO:0000256" key="7">
    <source>
        <dbReference type="ARBA" id="ARBA00023163"/>
    </source>
</evidence>
<dbReference type="InterPro" id="IPR007646">
    <property type="entry name" value="RNA_pol_Rpb2_4"/>
</dbReference>
<dbReference type="GO" id="GO:0000428">
    <property type="term" value="C:DNA-directed RNA polymerase complex"/>
    <property type="evidence" value="ECO:0007669"/>
    <property type="project" value="UniProtKB-KW"/>
</dbReference>
<evidence type="ECO:0000259" key="12">
    <source>
        <dbReference type="Pfam" id="PF04561"/>
    </source>
</evidence>
<dbReference type="AlphaFoldDB" id="A0A1W0E6Z8"/>
<evidence type="ECO:0000313" key="18">
    <source>
        <dbReference type="Proteomes" id="UP000192758"/>
    </source>
</evidence>
<feature type="domain" description="DNA-directed RNA polymerase subunit 2 hybrid-binding" evidence="10">
    <location>
        <begin position="647"/>
        <end position="996"/>
    </location>
</feature>
<evidence type="ECO:0000259" key="16">
    <source>
        <dbReference type="Pfam" id="PF04567"/>
    </source>
</evidence>
<dbReference type="Gene3D" id="3.90.1800.10">
    <property type="entry name" value="RNA polymerase alpha subunit dimerisation domain"/>
    <property type="match status" value="1"/>
</dbReference>
<dbReference type="InterPro" id="IPR015712">
    <property type="entry name" value="DNA-dir_RNA_pol_su2"/>
</dbReference>
<feature type="domain" description="RNA polymerase beta subunit protrusion" evidence="13">
    <location>
        <begin position="18"/>
        <end position="369"/>
    </location>
</feature>
<dbReference type="STRING" id="646526.A0A1W0E6Z8"/>
<dbReference type="GO" id="GO:0003899">
    <property type="term" value="F:DNA-directed RNA polymerase activity"/>
    <property type="evidence" value="ECO:0007669"/>
    <property type="project" value="UniProtKB-EC"/>
</dbReference>
<dbReference type="Pfam" id="PF04566">
    <property type="entry name" value="RNA_pol_Rpb2_4"/>
    <property type="match status" value="1"/>
</dbReference>
<evidence type="ECO:0000256" key="2">
    <source>
        <dbReference type="ARBA" id="ARBA00022478"/>
    </source>
</evidence>
<sequence>MVKTDFDFLDLFFRHKSLVRQHIDSFNYFIEHEIKEIVMANNIVESDIDHSFYFKYTSIKVGKPTISENMVEQDVFPQECRIRDLTYAANIYVDIEYIKNKKIIVKKNVFLGKMPIMLRSKYCNLTNFTGTDQGKIIDYQAKECFYDNGGYFIIRGAEKVIQIQEQLSKNRIIIETGKVGMFASVTSASIKHKSKTIVYSKKGVFYAQSNMFVEDVPVILLIKSFGIENDKELANLIGNDALDMFEINFEYLEKNKICTQDDAIEKLSKFVKTMPDESAFKITKNALFEKILPNVDVSENLRPKGICVCLMVRRLILAKKQKIEPDDKDYLGNKRFELAGQLLSILFEDTFKKFNFELQKAIDKILSKRIRTNEFDALTFFNLQTGMVTTALNRSISSGNWSLKRFKMERSGITHVVTRYSYITALGMMTKINSHFEKTRKVSGPRALHTSAWGMMCPSDTPEGEGCGLVKNLALLSEITTECTAEDLRTLFKGLEVEKYSSSTNLYAENTYMVFVNGNLHGSVENPREFCEKLREKRRTGYVNKYVSVFCNKYEKTIFISTDNGRICRPLIILQKNSMFYDNYKIKYDVIYAKSFNDLIEMGFIEYVDVSEENNCVIALMKQYKSNEDMSKYTHLEISDACLLSLVAGLVPFPHHNQSPRNTYQCAMGKQAIGTIGVNLKSRCDSLFLHMTYTQKPMSFSKVLRHNKYNNIPSGFNGMVAVMSYSGYDIEDAIVLNKNSLDKGMARVEVYRTVKIDLERSLMGRPEEIHVVDGVEQIVSIGTHVKEGSMLVTKINPNTGMLNIVKHKGYDAYVDRIFYTKGDDDKMIKIVLREVRVPEVGDKFSSRHGQKGVVGMIAANCDLPFNEQGLVPDIIMNPHGFPSRMTVGKILEQITGKAAVCIGEHADATAFEDNTMVNGKETLTEVACQKLIDNGFSYSGKDVFTSGITGKQIEAYVFYGPIFYQRLKHMVADKIHCRARGPRAVLTRQPTEGRSKDGGLRLGEMERDCLIGYGASAILNERLMHCSDEFVAFVCKKCGVICYHVKCNICNLAPVNVKMPYACKLLFQELMAMNILPVIRLKNNDYYEQ</sequence>
<comment type="catalytic activity">
    <reaction evidence="9">
        <text>RNA(n) + a ribonucleoside 5'-triphosphate = RNA(n+1) + diphosphate</text>
        <dbReference type="Rhea" id="RHEA:21248"/>
        <dbReference type="Rhea" id="RHEA-COMP:14527"/>
        <dbReference type="Rhea" id="RHEA-COMP:17342"/>
        <dbReference type="ChEBI" id="CHEBI:33019"/>
        <dbReference type="ChEBI" id="CHEBI:61557"/>
        <dbReference type="ChEBI" id="CHEBI:140395"/>
        <dbReference type="EC" id="2.7.7.6"/>
    </reaction>
</comment>
<comment type="similarity">
    <text evidence="1 8">Belongs to the RNA polymerase beta chain family.</text>
</comment>
<organism evidence="17 18">
    <name type="scientific">Ecytonucleospora hepatopenaei</name>
    <dbReference type="NCBI Taxonomy" id="646526"/>
    <lineage>
        <taxon>Eukaryota</taxon>
        <taxon>Fungi</taxon>
        <taxon>Fungi incertae sedis</taxon>
        <taxon>Microsporidia</taxon>
        <taxon>Enterocytozoonidae</taxon>
        <taxon>Ecytonucleospora</taxon>
    </lineage>
</organism>
<dbReference type="InterPro" id="IPR037034">
    <property type="entry name" value="RNA_pol_Rpb2_2_sf"/>
</dbReference>
<keyword evidence="18" id="KW-1185">Reference proteome</keyword>
<dbReference type="PROSITE" id="PS01166">
    <property type="entry name" value="RNA_POL_BETA"/>
    <property type="match status" value="1"/>
</dbReference>
<dbReference type="GO" id="GO:0046872">
    <property type="term" value="F:metal ion binding"/>
    <property type="evidence" value="ECO:0007669"/>
    <property type="project" value="UniProtKB-KW"/>
</dbReference>
<dbReference type="GO" id="GO:0006351">
    <property type="term" value="P:DNA-templated transcription"/>
    <property type="evidence" value="ECO:0007669"/>
    <property type="project" value="InterPro"/>
</dbReference>